<dbReference type="InterPro" id="IPR050559">
    <property type="entry name" value="P-Pant_transferase_sf"/>
</dbReference>
<feature type="domain" description="4'-phosphopantetheinyl transferase" evidence="9">
    <location>
        <begin position="115"/>
        <end position="229"/>
    </location>
</feature>
<evidence type="ECO:0000259" key="10">
    <source>
        <dbReference type="Pfam" id="PF22624"/>
    </source>
</evidence>
<dbReference type="PANTHER" id="PTHR12215">
    <property type="entry name" value="PHOSPHOPANTETHEINE TRANSFERASE"/>
    <property type="match status" value="1"/>
</dbReference>
<dbReference type="FunFam" id="3.90.470.20:FF:000003">
    <property type="entry name" value="L-aminoadipate-semialdehyde dehydrogenase-phosphopantetheinyl transferase"/>
    <property type="match status" value="1"/>
</dbReference>
<name>A0ABD2P052_9CUCU</name>
<evidence type="ECO:0000259" key="9">
    <source>
        <dbReference type="Pfam" id="PF01648"/>
    </source>
</evidence>
<organism evidence="11 12">
    <name type="scientific">Cryptolaemus montrouzieri</name>
    <dbReference type="NCBI Taxonomy" id="559131"/>
    <lineage>
        <taxon>Eukaryota</taxon>
        <taxon>Metazoa</taxon>
        <taxon>Ecdysozoa</taxon>
        <taxon>Arthropoda</taxon>
        <taxon>Hexapoda</taxon>
        <taxon>Insecta</taxon>
        <taxon>Pterygota</taxon>
        <taxon>Neoptera</taxon>
        <taxon>Endopterygota</taxon>
        <taxon>Coleoptera</taxon>
        <taxon>Polyphaga</taxon>
        <taxon>Cucujiformia</taxon>
        <taxon>Coccinelloidea</taxon>
        <taxon>Coccinellidae</taxon>
        <taxon>Scymninae</taxon>
        <taxon>Scymnini</taxon>
        <taxon>Cryptolaemus</taxon>
    </lineage>
</organism>
<dbReference type="Proteomes" id="UP001516400">
    <property type="component" value="Unassembled WGS sequence"/>
</dbReference>
<dbReference type="GO" id="GO:0008897">
    <property type="term" value="F:holo-[acyl-carrier-protein] synthase activity"/>
    <property type="evidence" value="ECO:0007669"/>
    <property type="project" value="UniProtKB-EC"/>
</dbReference>
<evidence type="ECO:0000256" key="2">
    <source>
        <dbReference type="ARBA" id="ARBA00013172"/>
    </source>
</evidence>
<dbReference type="AlphaFoldDB" id="A0ABD2P052"/>
<dbReference type="PANTHER" id="PTHR12215:SF10">
    <property type="entry name" value="L-AMINOADIPATE-SEMIALDEHYDE DEHYDROGENASE-PHOSPHOPANTETHEINYL TRANSFERASE"/>
    <property type="match status" value="1"/>
</dbReference>
<dbReference type="InterPro" id="IPR008278">
    <property type="entry name" value="4-PPantetheinyl_Trfase_dom"/>
</dbReference>
<accession>A0ABD2P052</accession>
<dbReference type="InterPro" id="IPR037143">
    <property type="entry name" value="4-PPantetheinyl_Trfase_dom_sf"/>
</dbReference>
<evidence type="ECO:0000256" key="7">
    <source>
        <dbReference type="ARBA" id="ARBA00048641"/>
    </source>
</evidence>
<dbReference type="Gene3D" id="3.90.470.20">
    <property type="entry name" value="4'-phosphopantetheinyl transferase domain"/>
    <property type="match status" value="2"/>
</dbReference>
<reference evidence="11 12" key="1">
    <citation type="journal article" date="2021" name="BMC Biol.">
        <title>Horizontally acquired antibacterial genes associated with adaptive radiation of ladybird beetles.</title>
        <authorList>
            <person name="Li H.S."/>
            <person name="Tang X.F."/>
            <person name="Huang Y.H."/>
            <person name="Xu Z.Y."/>
            <person name="Chen M.L."/>
            <person name="Du X.Y."/>
            <person name="Qiu B.Y."/>
            <person name="Chen P.T."/>
            <person name="Zhang W."/>
            <person name="Slipinski A."/>
            <person name="Escalona H.E."/>
            <person name="Waterhouse R.M."/>
            <person name="Zwick A."/>
            <person name="Pang H."/>
        </authorList>
    </citation>
    <scope>NUCLEOTIDE SEQUENCE [LARGE SCALE GENOMIC DNA]</scope>
    <source>
        <strain evidence="11">SYSU2018</strain>
    </source>
</reference>
<comment type="similarity">
    <text evidence="1">Belongs to the P-Pant transferase superfamily. AcpS family.</text>
</comment>
<keyword evidence="4" id="KW-0808">Transferase</keyword>
<proteinExistence type="inferred from homology"/>
<dbReference type="InterPro" id="IPR055066">
    <property type="entry name" value="AASDHPPT_N"/>
</dbReference>
<comment type="caution">
    <text evidence="11">The sequence shown here is derived from an EMBL/GenBank/DDBJ whole genome shotgun (WGS) entry which is preliminary data.</text>
</comment>
<gene>
    <name evidence="11" type="ORF">HHI36_018360</name>
</gene>
<evidence type="ECO:0000256" key="3">
    <source>
        <dbReference type="ARBA" id="ARBA00016301"/>
    </source>
</evidence>
<evidence type="ECO:0000313" key="11">
    <source>
        <dbReference type="EMBL" id="KAL3284196.1"/>
    </source>
</evidence>
<evidence type="ECO:0000256" key="5">
    <source>
        <dbReference type="ARBA" id="ARBA00030484"/>
    </source>
</evidence>
<dbReference type="SUPFAM" id="SSF56214">
    <property type="entry name" value="4'-phosphopantetheinyl transferase"/>
    <property type="match status" value="2"/>
</dbReference>
<keyword evidence="12" id="KW-1185">Reference proteome</keyword>
<evidence type="ECO:0000256" key="1">
    <source>
        <dbReference type="ARBA" id="ARBA00006195"/>
    </source>
</evidence>
<evidence type="ECO:0000256" key="6">
    <source>
        <dbReference type="ARBA" id="ARBA00033443"/>
    </source>
</evidence>
<comment type="catalytic activity">
    <reaction evidence="8">
        <text>apo-[ACP] + acetyl-CoA = acetyl-[ACP] + adenosine 3',5'-bisphosphate + H(+)</text>
        <dbReference type="Rhea" id="RHEA:46564"/>
        <dbReference type="Rhea" id="RHEA-COMP:9621"/>
        <dbReference type="Rhea" id="RHEA-COMP:9690"/>
        <dbReference type="ChEBI" id="CHEBI:15378"/>
        <dbReference type="ChEBI" id="CHEBI:29999"/>
        <dbReference type="ChEBI" id="CHEBI:57288"/>
        <dbReference type="ChEBI" id="CHEBI:58343"/>
        <dbReference type="ChEBI" id="CHEBI:78446"/>
    </reaction>
    <physiologicalReaction direction="left-to-right" evidence="8">
        <dbReference type="Rhea" id="RHEA:46565"/>
    </physiologicalReaction>
</comment>
<dbReference type="EMBL" id="JABFTP020000165">
    <property type="protein sequence ID" value="KAL3284196.1"/>
    <property type="molecule type" value="Genomic_DNA"/>
</dbReference>
<comment type="catalytic activity">
    <reaction evidence="7">
        <text>apo-[ACP] + CoA = holo-[ACP] + adenosine 3',5'-bisphosphate + H(+)</text>
        <dbReference type="Rhea" id="RHEA:12068"/>
        <dbReference type="Rhea" id="RHEA-COMP:9685"/>
        <dbReference type="Rhea" id="RHEA-COMP:9690"/>
        <dbReference type="ChEBI" id="CHEBI:15378"/>
        <dbReference type="ChEBI" id="CHEBI:29999"/>
        <dbReference type="ChEBI" id="CHEBI:57287"/>
        <dbReference type="ChEBI" id="CHEBI:58343"/>
        <dbReference type="ChEBI" id="CHEBI:64479"/>
        <dbReference type="EC" id="2.7.8.7"/>
    </reaction>
    <physiologicalReaction direction="left-to-right" evidence="7">
        <dbReference type="Rhea" id="RHEA:12069"/>
    </physiologicalReaction>
</comment>
<evidence type="ECO:0000256" key="8">
    <source>
        <dbReference type="ARBA" id="ARBA00048794"/>
    </source>
</evidence>
<sequence>MKMAEKNIRWAFNISKWNPSRDEIVRCTTYVQPEEKERLGRFIFKNDFKSSLIGRLLMRKFVAEASESLYNEILFSRNDKGKPILVNPSFEALKFNVSHQGDYVVLVGSNNNNFLGVDVMKMEYKGGKKLSEFFRLMTRQFSNYEWETIKLGSEYEQIRMFYRHWCLKESYVKAVGVGITVDLQNISFKVIEKKLGLNEILKSTQLFLNGQKQNWEFHEMLLDENHCVAVGIEGLGNEEIFFKELNINELIGNGVPITIEDSEFCDSYYEKLDR</sequence>
<evidence type="ECO:0000313" key="12">
    <source>
        <dbReference type="Proteomes" id="UP001516400"/>
    </source>
</evidence>
<dbReference type="Pfam" id="PF01648">
    <property type="entry name" value="ACPS"/>
    <property type="match status" value="1"/>
</dbReference>
<evidence type="ECO:0000256" key="4">
    <source>
        <dbReference type="ARBA" id="ARBA00022679"/>
    </source>
</evidence>
<dbReference type="EC" id="2.7.8.7" evidence="2"/>
<protein>
    <recommendedName>
        <fullName evidence="3">L-aminoadipate-semialdehyde dehydrogenase-phosphopantetheinyl transferase</fullName>
        <ecNumber evidence="2">2.7.8.7</ecNumber>
    </recommendedName>
    <alternativeName>
        <fullName evidence="5">4'-phosphopantetheinyl transferase</fullName>
    </alternativeName>
    <alternativeName>
        <fullName evidence="6">Alpha-aminoadipic semialdehyde dehydrogenase-phosphopantetheinyl transferase</fullName>
    </alternativeName>
</protein>
<feature type="domain" description="4'-phosphopantetheinyl transferase N-terminal" evidence="10">
    <location>
        <begin position="15"/>
        <end position="109"/>
    </location>
</feature>
<dbReference type="Pfam" id="PF22624">
    <property type="entry name" value="AASDHPPT_N"/>
    <property type="match status" value="1"/>
</dbReference>